<evidence type="ECO:0000256" key="3">
    <source>
        <dbReference type="ARBA" id="ARBA00022525"/>
    </source>
</evidence>
<name>A0A438NET3_EXOME</name>
<evidence type="ECO:0000259" key="17">
    <source>
        <dbReference type="Pfam" id="PF03443"/>
    </source>
</evidence>
<organism evidence="18 19">
    <name type="scientific">Exophiala mesophila</name>
    <name type="common">Black yeast-like fungus</name>
    <dbReference type="NCBI Taxonomy" id="212818"/>
    <lineage>
        <taxon>Eukaryota</taxon>
        <taxon>Fungi</taxon>
        <taxon>Dikarya</taxon>
        <taxon>Ascomycota</taxon>
        <taxon>Pezizomycotina</taxon>
        <taxon>Eurotiomycetes</taxon>
        <taxon>Chaetothyriomycetidae</taxon>
        <taxon>Chaetothyriales</taxon>
        <taxon>Herpotrichiellaceae</taxon>
        <taxon>Exophiala</taxon>
    </lineage>
</organism>
<comment type="function">
    <text evidence="15">Lytic polysaccharide monooxygenase (LMPO) that depolymerizes crystalline and amorphous polysaccharides via the oxidation of scissile alpha- or beta-(1-4)-glycosidic bonds, yielding C1 and/or C4 oxidation products. Catalysis by LPMOs requires the reduction of the active-site copper from Cu(II) to Cu(I) by a reducing agent and H(2)O(2) or O(2) as a cosubstrate.</text>
</comment>
<dbReference type="GO" id="GO:0004497">
    <property type="term" value="F:monooxygenase activity"/>
    <property type="evidence" value="ECO:0007669"/>
    <property type="project" value="UniProtKB-KW"/>
</dbReference>
<dbReference type="Proteomes" id="UP000288859">
    <property type="component" value="Unassembled WGS sequence"/>
</dbReference>
<gene>
    <name evidence="18" type="ORF">B0A52_02080</name>
</gene>
<keyword evidence="9" id="KW-0503">Monooxygenase</keyword>
<dbReference type="EC" id="1.14.99.56" evidence="15"/>
<reference evidence="18 19" key="1">
    <citation type="submission" date="2017-03" db="EMBL/GenBank/DDBJ databases">
        <title>Genomes of endolithic fungi from Antarctica.</title>
        <authorList>
            <person name="Coleine C."/>
            <person name="Masonjones S."/>
            <person name="Stajich J.E."/>
        </authorList>
    </citation>
    <scope>NUCLEOTIDE SEQUENCE [LARGE SCALE GENOMIC DNA]</scope>
    <source>
        <strain evidence="18 19">CCFEE 6314</strain>
    </source>
</reference>
<feature type="chain" id="PRO_5019525809" description="AA9 family lytic polysaccharide monooxygenase" evidence="16">
    <location>
        <begin position="22"/>
        <end position="371"/>
    </location>
</feature>
<keyword evidence="6 15" id="KW-0136">Cellulose degradation</keyword>
<evidence type="ECO:0000256" key="5">
    <source>
        <dbReference type="ARBA" id="ARBA00022729"/>
    </source>
</evidence>
<evidence type="ECO:0000256" key="6">
    <source>
        <dbReference type="ARBA" id="ARBA00023001"/>
    </source>
</evidence>
<evidence type="ECO:0000313" key="19">
    <source>
        <dbReference type="Proteomes" id="UP000288859"/>
    </source>
</evidence>
<evidence type="ECO:0000256" key="12">
    <source>
        <dbReference type="ARBA" id="ARBA00023326"/>
    </source>
</evidence>
<dbReference type="GO" id="GO:0046872">
    <property type="term" value="F:metal ion binding"/>
    <property type="evidence" value="ECO:0007669"/>
    <property type="project" value="UniProtKB-KW"/>
</dbReference>
<protein>
    <recommendedName>
        <fullName evidence="15">AA9 family lytic polysaccharide monooxygenase</fullName>
        <ecNumber evidence="15">1.14.99.56</ecNumber>
    </recommendedName>
    <alternativeName>
        <fullName evidence="15">Endo-beta-1,4-glucanase</fullName>
    </alternativeName>
    <alternativeName>
        <fullName evidence="15">Glycosyl hydrolase 61 family protein</fullName>
    </alternativeName>
</protein>
<keyword evidence="3 15" id="KW-0964">Secreted</keyword>
<dbReference type="OrthoDB" id="4849160at2759"/>
<dbReference type="GO" id="GO:0030248">
    <property type="term" value="F:cellulose binding"/>
    <property type="evidence" value="ECO:0007669"/>
    <property type="project" value="UniProtKB-UniRule"/>
</dbReference>
<dbReference type="EMBL" id="NAJM01000005">
    <property type="protein sequence ID" value="RVX74248.1"/>
    <property type="molecule type" value="Genomic_DNA"/>
</dbReference>
<keyword evidence="4" id="KW-0479">Metal-binding</keyword>
<evidence type="ECO:0000256" key="13">
    <source>
        <dbReference type="ARBA" id="ARBA00044502"/>
    </source>
</evidence>
<dbReference type="InterPro" id="IPR049892">
    <property type="entry name" value="AA9"/>
</dbReference>
<evidence type="ECO:0000256" key="10">
    <source>
        <dbReference type="ARBA" id="ARBA00023157"/>
    </source>
</evidence>
<comment type="domain">
    <text evidence="15">Has a modular structure: an endo-beta-1,4-glucanase catalytic module at the N-terminus, a linker rich in serines and threonines, and a C-terminal carbohydrate-binding module (CBM).</text>
</comment>
<accession>A0A438NET3</accession>
<sequence>MAYFKSTALFGTFVLLSKVQAHGHVTGVIADGEWYSGYIPSFQFSNPPPVVAGWTADNLDNGFVSDYSSPDIICHKQATPGGAYIKVAAGSTLDLQWTEWPESHHGPVFDFLAPCGDDCTTIDKTSLLFTKIDEAGLIDGSSPPGHWASDDMIANNSTWSVTIPSSIAPGRYVLRHDTIALHAAHEVGGSQAYPQCFNLEITGSGSNPLTSGGVPATEFFQDDHPGIFVNIYQVLSSYVIPGPPLLGSSGSTPPPFANTTASATTSAAAVSSTTAAVTSDGWDFSTTSVAVDVDITASITAPTAVISTTVAAITTATTTSDIVQDITTDPVPQPTLPSDIEDPISTSPVSFSSTVTGRIGKPTRFVCYIEE</sequence>
<evidence type="ECO:0000256" key="14">
    <source>
        <dbReference type="ARBA" id="ARBA00045077"/>
    </source>
</evidence>
<evidence type="ECO:0000256" key="4">
    <source>
        <dbReference type="ARBA" id="ARBA00022723"/>
    </source>
</evidence>
<dbReference type="Pfam" id="PF03443">
    <property type="entry name" value="AA9"/>
    <property type="match status" value="1"/>
</dbReference>
<dbReference type="VEuPathDB" id="FungiDB:PV10_08379"/>
<evidence type="ECO:0000256" key="8">
    <source>
        <dbReference type="ARBA" id="ARBA00023008"/>
    </source>
</evidence>
<keyword evidence="7" id="KW-0560">Oxidoreductase</keyword>
<dbReference type="PANTHER" id="PTHR33353:SF36">
    <property type="entry name" value="ENDO-BETA-1,4-GLUCANASE D"/>
    <property type="match status" value="1"/>
</dbReference>
<comment type="similarity">
    <text evidence="13">Belongs to the polysaccharide monooxygenase AA9 family.</text>
</comment>
<dbReference type="InterPro" id="IPR005103">
    <property type="entry name" value="AA9_LPMO"/>
</dbReference>
<keyword evidence="5 16" id="KW-0732">Signal</keyword>
<dbReference type="Gene3D" id="2.70.50.70">
    <property type="match status" value="1"/>
</dbReference>
<evidence type="ECO:0000256" key="15">
    <source>
        <dbReference type="RuleBase" id="RU368122"/>
    </source>
</evidence>
<dbReference type="PANTHER" id="PTHR33353">
    <property type="entry name" value="PUTATIVE (AFU_ORTHOLOGUE AFUA_1G12560)-RELATED"/>
    <property type="match status" value="1"/>
</dbReference>
<evidence type="ECO:0000313" key="18">
    <source>
        <dbReference type="EMBL" id="RVX74248.1"/>
    </source>
</evidence>
<keyword evidence="8" id="KW-0186">Copper</keyword>
<dbReference type="GO" id="GO:0030245">
    <property type="term" value="P:cellulose catabolic process"/>
    <property type="evidence" value="ECO:0007669"/>
    <property type="project" value="UniProtKB-UniRule"/>
</dbReference>
<keyword evidence="12 15" id="KW-0624">Polysaccharide degradation</keyword>
<evidence type="ECO:0000256" key="7">
    <source>
        <dbReference type="ARBA" id="ARBA00023002"/>
    </source>
</evidence>
<evidence type="ECO:0000256" key="9">
    <source>
        <dbReference type="ARBA" id="ARBA00023033"/>
    </source>
</evidence>
<proteinExistence type="inferred from homology"/>
<comment type="caution">
    <text evidence="18">The sequence shown here is derived from an EMBL/GenBank/DDBJ whole genome shotgun (WGS) entry which is preliminary data.</text>
</comment>
<feature type="domain" description="Auxiliary Activity family 9 catalytic" evidence="17">
    <location>
        <begin position="22"/>
        <end position="235"/>
    </location>
</feature>
<comment type="subcellular location">
    <subcellularLocation>
        <location evidence="2 15">Secreted</location>
    </subcellularLocation>
</comment>
<evidence type="ECO:0000256" key="16">
    <source>
        <dbReference type="SAM" id="SignalP"/>
    </source>
</evidence>
<dbReference type="GO" id="GO:0005576">
    <property type="term" value="C:extracellular region"/>
    <property type="evidence" value="ECO:0007669"/>
    <property type="project" value="UniProtKB-SubCell"/>
</dbReference>
<comment type="catalytic activity">
    <reaction evidence="14 15">
        <text>[(1-&gt;4)-beta-D-glucosyl]n+m + reduced acceptor + O2 = 4-dehydro-beta-D-glucosyl-[(1-&gt;4)-beta-D-glucosyl]n-1 + [(1-&gt;4)-beta-D-glucosyl]m + acceptor + H2O.</text>
        <dbReference type="EC" id="1.14.99.56"/>
    </reaction>
</comment>
<feature type="signal peptide" evidence="16">
    <location>
        <begin position="1"/>
        <end position="21"/>
    </location>
</feature>
<evidence type="ECO:0000256" key="2">
    <source>
        <dbReference type="ARBA" id="ARBA00004613"/>
    </source>
</evidence>
<dbReference type="CDD" id="cd21175">
    <property type="entry name" value="LPMO_AA9"/>
    <property type="match status" value="1"/>
</dbReference>
<keyword evidence="11 15" id="KW-0119">Carbohydrate metabolism</keyword>
<dbReference type="GO" id="GO:0008810">
    <property type="term" value="F:cellulase activity"/>
    <property type="evidence" value="ECO:0007669"/>
    <property type="project" value="UniProtKB-UniRule"/>
</dbReference>
<comment type="cofactor">
    <cofactor evidence="1">
        <name>Cu(2+)</name>
        <dbReference type="ChEBI" id="CHEBI:29036"/>
    </cofactor>
</comment>
<keyword evidence="10 15" id="KW-1015">Disulfide bond</keyword>
<dbReference type="AlphaFoldDB" id="A0A438NET3"/>
<evidence type="ECO:0000256" key="11">
    <source>
        <dbReference type="ARBA" id="ARBA00023277"/>
    </source>
</evidence>
<evidence type="ECO:0000256" key="1">
    <source>
        <dbReference type="ARBA" id="ARBA00001973"/>
    </source>
</evidence>